<sequence length="227" mass="25271">MYAVTLCLRLHDRLDCLQALKPTKPARHKEKPLSRAQQNISTHVEKNRRVVRPEQLAQITPSQGTASPLPVVAGLLQQDKLRNATISQPSPMDSSHLVQLSKQLRQLVPADRASKSQDQATMVLWRERLRDTRPGSKKAFTRPADRMYLCSVAPGGPGLILIVVEEFVVWWRMAAQKCKSGWELGPVAHDWHVGKTASHISTPHHRTEDGTVKITSPPLSQVGVRGS</sequence>
<reference evidence="2" key="1">
    <citation type="journal article" date="2021" name="Nat. Commun.">
        <title>Genetic determinants of endophytism in the Arabidopsis root mycobiome.</title>
        <authorList>
            <person name="Mesny F."/>
            <person name="Miyauchi S."/>
            <person name="Thiergart T."/>
            <person name="Pickel B."/>
            <person name="Atanasova L."/>
            <person name="Karlsson M."/>
            <person name="Huettel B."/>
            <person name="Barry K.W."/>
            <person name="Haridas S."/>
            <person name="Chen C."/>
            <person name="Bauer D."/>
            <person name="Andreopoulos W."/>
            <person name="Pangilinan J."/>
            <person name="LaButti K."/>
            <person name="Riley R."/>
            <person name="Lipzen A."/>
            <person name="Clum A."/>
            <person name="Drula E."/>
            <person name="Henrissat B."/>
            <person name="Kohler A."/>
            <person name="Grigoriev I.V."/>
            <person name="Martin F.M."/>
            <person name="Hacquard S."/>
        </authorList>
    </citation>
    <scope>NUCLEOTIDE SEQUENCE</scope>
    <source>
        <strain evidence="2">MPI-CAGE-CH-0230</strain>
    </source>
</reference>
<keyword evidence="3" id="KW-1185">Reference proteome</keyword>
<name>A0A9P8YEY6_9PEZI</name>
<gene>
    <name evidence="2" type="ORF">B0I36DRAFT_347490</name>
</gene>
<organism evidence="2 3">
    <name type="scientific">Microdochium trichocladiopsis</name>
    <dbReference type="NCBI Taxonomy" id="1682393"/>
    <lineage>
        <taxon>Eukaryota</taxon>
        <taxon>Fungi</taxon>
        <taxon>Dikarya</taxon>
        <taxon>Ascomycota</taxon>
        <taxon>Pezizomycotina</taxon>
        <taxon>Sordariomycetes</taxon>
        <taxon>Xylariomycetidae</taxon>
        <taxon>Xylariales</taxon>
        <taxon>Microdochiaceae</taxon>
        <taxon>Microdochium</taxon>
    </lineage>
</organism>
<dbReference type="RefSeq" id="XP_046015850.1">
    <property type="nucleotide sequence ID" value="XM_046156578.1"/>
</dbReference>
<dbReference type="GeneID" id="70186124"/>
<dbReference type="Proteomes" id="UP000756346">
    <property type="component" value="Unassembled WGS sequence"/>
</dbReference>
<evidence type="ECO:0000256" key="1">
    <source>
        <dbReference type="SAM" id="MobiDB-lite"/>
    </source>
</evidence>
<dbReference type="AlphaFoldDB" id="A0A9P8YEY6"/>
<proteinExistence type="predicted"/>
<comment type="caution">
    <text evidence="2">The sequence shown here is derived from an EMBL/GenBank/DDBJ whole genome shotgun (WGS) entry which is preliminary data.</text>
</comment>
<feature type="region of interest" description="Disordered" evidence="1">
    <location>
        <begin position="198"/>
        <end position="227"/>
    </location>
</feature>
<protein>
    <submittedName>
        <fullName evidence="2">Uncharacterized protein</fullName>
    </submittedName>
</protein>
<dbReference type="EMBL" id="JAGTJQ010000003">
    <property type="protein sequence ID" value="KAH7035757.1"/>
    <property type="molecule type" value="Genomic_DNA"/>
</dbReference>
<evidence type="ECO:0000313" key="3">
    <source>
        <dbReference type="Proteomes" id="UP000756346"/>
    </source>
</evidence>
<accession>A0A9P8YEY6</accession>
<evidence type="ECO:0000313" key="2">
    <source>
        <dbReference type="EMBL" id="KAH7035757.1"/>
    </source>
</evidence>